<gene>
    <name evidence="2" type="ORF">METZ01_LOCUS264877</name>
</gene>
<name>A0A382JLH1_9ZZZZ</name>
<evidence type="ECO:0000313" key="2">
    <source>
        <dbReference type="EMBL" id="SVC12023.1"/>
    </source>
</evidence>
<dbReference type="InterPro" id="IPR036944">
    <property type="entry name" value="PPIase_FKBP_N_sf"/>
</dbReference>
<feature type="domain" description="Peptidyl-prolyl cis-trans isomerase FKBP-type N-terminal" evidence="1">
    <location>
        <begin position="45"/>
        <end position="142"/>
    </location>
</feature>
<dbReference type="GO" id="GO:0006457">
    <property type="term" value="P:protein folding"/>
    <property type="evidence" value="ECO:0007669"/>
    <property type="project" value="InterPro"/>
</dbReference>
<dbReference type="InterPro" id="IPR000774">
    <property type="entry name" value="PPIase_FKBP_N"/>
</dbReference>
<evidence type="ECO:0000259" key="1">
    <source>
        <dbReference type="Pfam" id="PF01346"/>
    </source>
</evidence>
<organism evidence="2">
    <name type="scientific">marine metagenome</name>
    <dbReference type="NCBI Taxonomy" id="408172"/>
    <lineage>
        <taxon>unclassified sequences</taxon>
        <taxon>metagenomes</taxon>
        <taxon>ecological metagenomes</taxon>
    </lineage>
</organism>
<dbReference type="AlphaFoldDB" id="A0A382JLH1"/>
<protein>
    <recommendedName>
        <fullName evidence="1">Peptidyl-prolyl cis-trans isomerase FKBP-type N-terminal domain-containing protein</fullName>
    </recommendedName>
</protein>
<accession>A0A382JLH1</accession>
<proteinExistence type="predicted"/>
<feature type="non-terminal residue" evidence="2">
    <location>
        <position position="155"/>
    </location>
</feature>
<sequence length="155" mass="16812">MSNESKEIGMKTLKHATLVFFSLVALLISFYSLGQDSVDLEDEDERIAYSLGANIGQNLVAQELIEGIDVQIFVAGMLDAFSDDLKLQPAEMMAAIQNYMERQADADQLALSENLTMSAEFLEQNSQNDGVVTLDSGLQYLVLESGPEGGASPTP</sequence>
<dbReference type="SUPFAM" id="SSF54534">
    <property type="entry name" value="FKBP-like"/>
    <property type="match status" value="1"/>
</dbReference>
<dbReference type="EMBL" id="UINC01074632">
    <property type="protein sequence ID" value="SVC12023.1"/>
    <property type="molecule type" value="Genomic_DNA"/>
</dbReference>
<dbReference type="Pfam" id="PF01346">
    <property type="entry name" value="FKBP_N"/>
    <property type="match status" value="1"/>
</dbReference>
<dbReference type="Gene3D" id="1.10.287.460">
    <property type="entry name" value="Peptidyl-prolyl cis-trans isomerase, FKBP-type, N-terminal domain"/>
    <property type="match status" value="1"/>
</dbReference>
<reference evidence="2" key="1">
    <citation type="submission" date="2018-05" db="EMBL/GenBank/DDBJ databases">
        <authorList>
            <person name="Lanie J.A."/>
            <person name="Ng W.-L."/>
            <person name="Kazmierczak K.M."/>
            <person name="Andrzejewski T.M."/>
            <person name="Davidsen T.M."/>
            <person name="Wayne K.J."/>
            <person name="Tettelin H."/>
            <person name="Glass J.I."/>
            <person name="Rusch D."/>
            <person name="Podicherti R."/>
            <person name="Tsui H.-C.T."/>
            <person name="Winkler M.E."/>
        </authorList>
    </citation>
    <scope>NUCLEOTIDE SEQUENCE</scope>
</reference>